<evidence type="ECO:0000256" key="2">
    <source>
        <dbReference type="ARBA" id="ARBA00023125"/>
    </source>
</evidence>
<keyword evidence="6" id="KW-1185">Reference proteome</keyword>
<dbReference type="Pfam" id="PF13545">
    <property type="entry name" value="HTH_Crp_2"/>
    <property type="match status" value="1"/>
</dbReference>
<dbReference type="RefSeq" id="WP_093386744.1">
    <property type="nucleotide sequence ID" value="NZ_FOTW01000009.1"/>
</dbReference>
<protein>
    <submittedName>
        <fullName evidence="5">CRP/FNR family transcriptional regulator, anaerobic regulatory protein</fullName>
    </submittedName>
</protein>
<dbReference type="GO" id="GO:0003677">
    <property type="term" value="F:DNA binding"/>
    <property type="evidence" value="ECO:0007669"/>
    <property type="project" value="UniProtKB-KW"/>
</dbReference>
<dbReference type="SUPFAM" id="SSF51206">
    <property type="entry name" value="cAMP-binding domain-like"/>
    <property type="match status" value="1"/>
</dbReference>
<evidence type="ECO:0000256" key="3">
    <source>
        <dbReference type="ARBA" id="ARBA00023163"/>
    </source>
</evidence>
<dbReference type="AlphaFoldDB" id="A0A1I4LB95"/>
<feature type="domain" description="HTH crp-type" evidence="4">
    <location>
        <begin position="167"/>
        <end position="240"/>
    </location>
</feature>
<dbReference type="PROSITE" id="PS51063">
    <property type="entry name" value="HTH_CRP_2"/>
    <property type="match status" value="1"/>
</dbReference>
<dbReference type="PANTHER" id="PTHR24567:SF75">
    <property type="entry name" value="FUMARATE AND NITRATE REDUCTION REGULATORY PROTEIN"/>
    <property type="match status" value="1"/>
</dbReference>
<dbReference type="GO" id="GO:0005829">
    <property type="term" value="C:cytosol"/>
    <property type="evidence" value="ECO:0007669"/>
    <property type="project" value="TreeGrafter"/>
</dbReference>
<evidence type="ECO:0000313" key="5">
    <source>
        <dbReference type="EMBL" id="SFL88315.1"/>
    </source>
</evidence>
<dbReference type="STRING" id="758825.SAMN02982985_01858"/>
<keyword evidence="2" id="KW-0238">DNA-binding</keyword>
<gene>
    <name evidence="5" type="ORF">SAMN02982985_01858</name>
</gene>
<name>A0A1I4LB95_9BURK</name>
<evidence type="ECO:0000259" key="4">
    <source>
        <dbReference type="PROSITE" id="PS51063"/>
    </source>
</evidence>
<dbReference type="EMBL" id="FOTW01000009">
    <property type="protein sequence ID" value="SFL88315.1"/>
    <property type="molecule type" value="Genomic_DNA"/>
</dbReference>
<dbReference type="FunFam" id="1.10.10.10:FF:000028">
    <property type="entry name" value="Fumarate/nitrate reduction transcriptional regulator Fnr"/>
    <property type="match status" value="1"/>
</dbReference>
<keyword evidence="1" id="KW-0805">Transcription regulation</keyword>
<dbReference type="PROSITE" id="PS00042">
    <property type="entry name" value="HTH_CRP_1"/>
    <property type="match status" value="1"/>
</dbReference>
<dbReference type="OrthoDB" id="7643467at2"/>
<dbReference type="GO" id="GO:0003700">
    <property type="term" value="F:DNA-binding transcription factor activity"/>
    <property type="evidence" value="ECO:0007669"/>
    <property type="project" value="InterPro"/>
</dbReference>
<dbReference type="InterPro" id="IPR014710">
    <property type="entry name" value="RmlC-like_jellyroll"/>
</dbReference>
<dbReference type="Pfam" id="PF00027">
    <property type="entry name" value="cNMP_binding"/>
    <property type="match status" value="1"/>
</dbReference>
<dbReference type="InterPro" id="IPR000595">
    <property type="entry name" value="cNMP-bd_dom"/>
</dbReference>
<organism evidence="5 6">
    <name type="scientific">Rugamonas rubra</name>
    <dbReference type="NCBI Taxonomy" id="758825"/>
    <lineage>
        <taxon>Bacteria</taxon>
        <taxon>Pseudomonadati</taxon>
        <taxon>Pseudomonadota</taxon>
        <taxon>Betaproteobacteria</taxon>
        <taxon>Burkholderiales</taxon>
        <taxon>Oxalobacteraceae</taxon>
        <taxon>Telluria group</taxon>
        <taxon>Rugamonas</taxon>
    </lineage>
</organism>
<keyword evidence="3" id="KW-0804">Transcription</keyword>
<evidence type="ECO:0000256" key="1">
    <source>
        <dbReference type="ARBA" id="ARBA00023015"/>
    </source>
</evidence>
<dbReference type="InterPro" id="IPR012318">
    <property type="entry name" value="HTH_CRP"/>
</dbReference>
<evidence type="ECO:0000313" key="6">
    <source>
        <dbReference type="Proteomes" id="UP000199470"/>
    </source>
</evidence>
<dbReference type="InterPro" id="IPR050397">
    <property type="entry name" value="Env_Response_Regulators"/>
</dbReference>
<dbReference type="InterPro" id="IPR018490">
    <property type="entry name" value="cNMP-bd_dom_sf"/>
</dbReference>
<dbReference type="CDD" id="cd00038">
    <property type="entry name" value="CAP_ED"/>
    <property type="match status" value="1"/>
</dbReference>
<dbReference type="InterPro" id="IPR036388">
    <property type="entry name" value="WH-like_DNA-bd_sf"/>
</dbReference>
<dbReference type="InterPro" id="IPR018335">
    <property type="entry name" value="Tscrpt_reg_HTH_Crp-type_CS"/>
</dbReference>
<dbReference type="InterPro" id="IPR036390">
    <property type="entry name" value="WH_DNA-bd_sf"/>
</dbReference>
<proteinExistence type="predicted"/>
<dbReference type="Proteomes" id="UP000199470">
    <property type="component" value="Unassembled WGS sequence"/>
</dbReference>
<reference evidence="5 6" key="1">
    <citation type="submission" date="2016-10" db="EMBL/GenBank/DDBJ databases">
        <authorList>
            <person name="de Groot N.N."/>
        </authorList>
    </citation>
    <scope>NUCLEOTIDE SEQUENCE [LARGE SCALE GENOMIC DNA]</scope>
    <source>
        <strain evidence="5 6">ATCC 43154</strain>
    </source>
</reference>
<dbReference type="PRINTS" id="PR00034">
    <property type="entry name" value="HTHCRP"/>
</dbReference>
<dbReference type="PANTHER" id="PTHR24567">
    <property type="entry name" value="CRP FAMILY TRANSCRIPTIONAL REGULATORY PROTEIN"/>
    <property type="match status" value="1"/>
</dbReference>
<dbReference type="CDD" id="cd00092">
    <property type="entry name" value="HTH_CRP"/>
    <property type="match status" value="1"/>
</dbReference>
<sequence length="258" mass="28554">MNRPPSPISLAPGAPANAKPSCANCAARRLCLPSHVPLEDYGVFERMVQRRYQLLRGEHLYQMNEPVHDRLYVLRSGHSKTYHLDSDGQQRVTGFQMSGEFLGLDAIGLRQQRGAALALTDCEVCEISHRRLQQAADQSVPVGAWLRTLLSKELSRQQNATQLLRGGRAEQKFAIFLLRLSWCFAERGGMPDSFHLPMTRQEIGDYLGLTAATISRLLLQLKRAACVDACGRDIVVLDHAGLTAFAHGAAAPAQRQRA</sequence>
<dbReference type="SUPFAM" id="SSF46785">
    <property type="entry name" value="Winged helix' DNA-binding domain"/>
    <property type="match status" value="1"/>
</dbReference>
<accession>A0A1I4LB95</accession>
<dbReference type="Gene3D" id="1.10.10.10">
    <property type="entry name" value="Winged helix-like DNA-binding domain superfamily/Winged helix DNA-binding domain"/>
    <property type="match status" value="1"/>
</dbReference>
<dbReference type="SMART" id="SM00419">
    <property type="entry name" value="HTH_CRP"/>
    <property type="match status" value="1"/>
</dbReference>
<dbReference type="Gene3D" id="2.60.120.10">
    <property type="entry name" value="Jelly Rolls"/>
    <property type="match status" value="1"/>
</dbReference>